<dbReference type="InterPro" id="IPR008979">
    <property type="entry name" value="Galactose-bd-like_sf"/>
</dbReference>
<dbReference type="InterPro" id="IPR000421">
    <property type="entry name" value="FA58C"/>
</dbReference>
<protein>
    <recommendedName>
        <fullName evidence="2">alpha-L-fucosidase</fullName>
        <ecNumber evidence="2">3.2.1.51</ecNumber>
    </recommendedName>
</protein>
<reference evidence="8 9" key="1">
    <citation type="submission" date="2017-05" db="EMBL/GenBank/DDBJ databases">
        <authorList>
            <person name="Varghese N."/>
            <person name="Submissions S."/>
        </authorList>
    </citation>
    <scope>NUCLEOTIDE SEQUENCE [LARGE SCALE GENOMIC DNA]</scope>
    <source>
        <strain evidence="8 9">DSM 25457</strain>
    </source>
</reference>
<dbReference type="InterPro" id="IPR000933">
    <property type="entry name" value="Glyco_hydro_29"/>
</dbReference>
<dbReference type="PANTHER" id="PTHR10030">
    <property type="entry name" value="ALPHA-L-FUCOSIDASE"/>
    <property type="match status" value="1"/>
</dbReference>
<dbReference type="PROSITE" id="PS50022">
    <property type="entry name" value="FA58C_3"/>
    <property type="match status" value="1"/>
</dbReference>
<evidence type="ECO:0000313" key="9">
    <source>
        <dbReference type="Proteomes" id="UP001158067"/>
    </source>
</evidence>
<dbReference type="Pfam" id="PF00754">
    <property type="entry name" value="F5_F8_type_C"/>
    <property type="match status" value="1"/>
</dbReference>
<evidence type="ECO:0000256" key="1">
    <source>
        <dbReference type="ARBA" id="ARBA00007951"/>
    </source>
</evidence>
<dbReference type="InterPro" id="IPR017853">
    <property type="entry name" value="GH"/>
</dbReference>
<evidence type="ECO:0000256" key="2">
    <source>
        <dbReference type="ARBA" id="ARBA00012662"/>
    </source>
</evidence>
<name>A0ABY1QE52_9BACT</name>
<dbReference type="SMART" id="SM00812">
    <property type="entry name" value="Alpha_L_fucos"/>
    <property type="match status" value="1"/>
</dbReference>
<evidence type="ECO:0000259" key="7">
    <source>
        <dbReference type="PROSITE" id="PS50022"/>
    </source>
</evidence>
<evidence type="ECO:0000256" key="6">
    <source>
        <dbReference type="SAM" id="SignalP"/>
    </source>
</evidence>
<gene>
    <name evidence="8" type="ORF">SAMN06265222_111131</name>
</gene>
<evidence type="ECO:0000256" key="3">
    <source>
        <dbReference type="ARBA" id="ARBA00022729"/>
    </source>
</evidence>
<dbReference type="SUPFAM" id="SSF49785">
    <property type="entry name" value="Galactose-binding domain-like"/>
    <property type="match status" value="1"/>
</dbReference>
<keyword evidence="3 6" id="KW-0732">Signal</keyword>
<dbReference type="Gene3D" id="3.20.20.80">
    <property type="entry name" value="Glycosidases"/>
    <property type="match status" value="1"/>
</dbReference>
<evidence type="ECO:0000256" key="5">
    <source>
        <dbReference type="ARBA" id="ARBA00023295"/>
    </source>
</evidence>
<evidence type="ECO:0000313" key="8">
    <source>
        <dbReference type="EMBL" id="SMP68918.1"/>
    </source>
</evidence>
<dbReference type="PANTHER" id="PTHR10030:SF37">
    <property type="entry name" value="ALPHA-L-FUCOSIDASE-RELATED"/>
    <property type="match status" value="1"/>
</dbReference>
<comment type="similarity">
    <text evidence="1">Belongs to the glycosyl hydrolase 29 family.</text>
</comment>
<dbReference type="InterPro" id="IPR057739">
    <property type="entry name" value="Glyco_hydro_29_N"/>
</dbReference>
<evidence type="ECO:0000256" key="4">
    <source>
        <dbReference type="ARBA" id="ARBA00022801"/>
    </source>
</evidence>
<dbReference type="EC" id="3.2.1.51" evidence="2"/>
<accession>A0ABY1QE52</accession>
<dbReference type="SUPFAM" id="SSF51445">
    <property type="entry name" value="(Trans)glycosidases"/>
    <property type="match status" value="1"/>
</dbReference>
<keyword evidence="4" id="KW-0378">Hydrolase</keyword>
<keyword evidence="5" id="KW-0326">Glycosidase</keyword>
<dbReference type="Pfam" id="PF01120">
    <property type="entry name" value="Alpha_L_fucos"/>
    <property type="match status" value="1"/>
</dbReference>
<dbReference type="Gene3D" id="2.60.120.260">
    <property type="entry name" value="Galactose-binding domain-like"/>
    <property type="match status" value="1"/>
</dbReference>
<keyword evidence="9" id="KW-1185">Reference proteome</keyword>
<proteinExistence type="inferred from homology"/>
<feature type="chain" id="PRO_5046760258" description="alpha-L-fucosidase" evidence="6">
    <location>
        <begin position="26"/>
        <end position="488"/>
    </location>
</feature>
<dbReference type="RefSeq" id="WP_283434095.1">
    <property type="nucleotide sequence ID" value="NZ_FXUG01000011.1"/>
</dbReference>
<organism evidence="8 9">
    <name type="scientific">Neorhodopirellula lusitana</name>
    <dbReference type="NCBI Taxonomy" id="445327"/>
    <lineage>
        <taxon>Bacteria</taxon>
        <taxon>Pseudomonadati</taxon>
        <taxon>Planctomycetota</taxon>
        <taxon>Planctomycetia</taxon>
        <taxon>Pirellulales</taxon>
        <taxon>Pirellulaceae</taxon>
        <taxon>Neorhodopirellula</taxon>
    </lineage>
</organism>
<comment type="caution">
    <text evidence="8">The sequence shown here is derived from an EMBL/GenBank/DDBJ whole genome shotgun (WGS) entry which is preliminary data.</text>
</comment>
<sequence>MKTTVIAGVLLLGMVHLLGATDGMATEPPAPLLPVPTERQLRWHELEYYGFVHFTTNTFTDKEWGFGDESPGVFNPTDCDADSMAKVAKESGMKGLIITAKHHDGFCLWPSRYTEHDLAASPYKNGAGDLVGEMAKGCRDNGILFGVYLSPWDRNHAQYASADYVRYYRNQLRELTTNYGPLFEVWFDGANGGDGFYGGANETRRIDAKTYYEWDKTWAIVRKEQPMAVMFSDRGPDVRWVGNESGSGSETNWAMLRDTDFESQKAKLKILSVGQIDGTLWVPAEVDVSIRPGWFYHADQDDQVKSLDQLLDIYYSSIGNGANLLLNVPPDRRGRFHETDIQRLKEFHQVIAKTFANDLAKEAVVSGSNTRGNDPRFTAANLTDGDRNTYWATDDGVTQAELEIDLGEAKSVDRLRIQEHVQLGQRIKEFAVDANIGNQWEEIATGTTIGVRRILRFDPVTTTGLRLRILDSRACPTISTFEAYRSPE</sequence>
<feature type="signal peptide" evidence="6">
    <location>
        <begin position="1"/>
        <end position="25"/>
    </location>
</feature>
<dbReference type="Proteomes" id="UP001158067">
    <property type="component" value="Unassembled WGS sequence"/>
</dbReference>
<feature type="domain" description="F5/8 type C" evidence="7">
    <location>
        <begin position="352"/>
        <end position="443"/>
    </location>
</feature>
<dbReference type="EMBL" id="FXUG01000011">
    <property type="protein sequence ID" value="SMP68918.1"/>
    <property type="molecule type" value="Genomic_DNA"/>
</dbReference>